<keyword evidence="2" id="KW-0808">Transferase</keyword>
<organism evidence="2 3">
    <name type="scientific">Cohnella thailandensis</name>
    <dbReference type="NCBI Taxonomy" id="557557"/>
    <lineage>
        <taxon>Bacteria</taxon>
        <taxon>Bacillati</taxon>
        <taxon>Bacillota</taxon>
        <taxon>Bacilli</taxon>
        <taxon>Bacillales</taxon>
        <taxon>Paenibacillaceae</taxon>
        <taxon>Cohnella</taxon>
    </lineage>
</organism>
<proteinExistence type="predicted"/>
<gene>
    <name evidence="2" type="ORF">H7B67_05850</name>
</gene>
<dbReference type="CDD" id="cd04301">
    <property type="entry name" value="NAT_SF"/>
    <property type="match status" value="1"/>
</dbReference>
<dbReference type="GO" id="GO:0016747">
    <property type="term" value="F:acyltransferase activity, transferring groups other than amino-acyl groups"/>
    <property type="evidence" value="ECO:0007669"/>
    <property type="project" value="InterPro"/>
</dbReference>
<dbReference type="Pfam" id="PF00583">
    <property type="entry name" value="Acetyltransf_1"/>
    <property type="match status" value="1"/>
</dbReference>
<sequence>MNSLFFTDEGQEADAKFLIERIDSFNRTTAPTAQEPVSETVQLFLKDREGRIHGGATGILYRYALFIHVLWISDELRGQGYGSKLLKELEERVRAKGCRLIHLDTWDFQAPEFYKKQGFELFGTLEGFPEGFKRHYLRKIIG</sequence>
<reference evidence="2 3" key="1">
    <citation type="submission" date="2020-08" db="EMBL/GenBank/DDBJ databases">
        <title>Cohnella phylogeny.</title>
        <authorList>
            <person name="Dunlap C."/>
        </authorList>
    </citation>
    <scope>NUCLEOTIDE SEQUENCE [LARGE SCALE GENOMIC DNA]</scope>
    <source>
        <strain evidence="2 3">DSM 25241</strain>
    </source>
</reference>
<accession>A0A841SNV1</accession>
<dbReference type="PROSITE" id="PS51186">
    <property type="entry name" value="GNAT"/>
    <property type="match status" value="1"/>
</dbReference>
<protein>
    <submittedName>
        <fullName evidence="2">GNAT family N-acetyltransferase</fullName>
    </submittedName>
</protein>
<name>A0A841SNV1_9BACL</name>
<dbReference type="SUPFAM" id="SSF55729">
    <property type="entry name" value="Acyl-CoA N-acyltransferases (Nat)"/>
    <property type="match status" value="1"/>
</dbReference>
<evidence type="ECO:0000313" key="2">
    <source>
        <dbReference type="EMBL" id="MBB6633624.1"/>
    </source>
</evidence>
<dbReference type="InterPro" id="IPR000182">
    <property type="entry name" value="GNAT_dom"/>
</dbReference>
<dbReference type="Gene3D" id="3.40.630.30">
    <property type="match status" value="1"/>
</dbReference>
<dbReference type="AlphaFoldDB" id="A0A841SNV1"/>
<dbReference type="InterPro" id="IPR016181">
    <property type="entry name" value="Acyl_CoA_acyltransferase"/>
</dbReference>
<feature type="domain" description="N-acetyltransferase" evidence="1">
    <location>
        <begin position="5"/>
        <end position="138"/>
    </location>
</feature>
<comment type="caution">
    <text evidence="2">The sequence shown here is derived from an EMBL/GenBank/DDBJ whole genome shotgun (WGS) entry which is preliminary data.</text>
</comment>
<evidence type="ECO:0000313" key="3">
    <source>
        <dbReference type="Proteomes" id="UP000535838"/>
    </source>
</evidence>
<evidence type="ECO:0000259" key="1">
    <source>
        <dbReference type="PROSITE" id="PS51186"/>
    </source>
</evidence>
<keyword evidence="3" id="KW-1185">Reference proteome</keyword>
<dbReference type="RefSeq" id="WP_185118857.1">
    <property type="nucleotide sequence ID" value="NZ_JACJVQ010000005.1"/>
</dbReference>
<dbReference type="EMBL" id="JACJVQ010000005">
    <property type="protein sequence ID" value="MBB6633624.1"/>
    <property type="molecule type" value="Genomic_DNA"/>
</dbReference>
<dbReference type="Proteomes" id="UP000535838">
    <property type="component" value="Unassembled WGS sequence"/>
</dbReference>